<organism evidence="6 7">
    <name type="scientific">Haloferax marisrubri</name>
    <dbReference type="NCBI Taxonomy" id="1544719"/>
    <lineage>
        <taxon>Archaea</taxon>
        <taxon>Methanobacteriati</taxon>
        <taxon>Methanobacteriota</taxon>
        <taxon>Stenosarchaea group</taxon>
        <taxon>Halobacteria</taxon>
        <taxon>Halobacteriales</taxon>
        <taxon>Haloferacaceae</taxon>
        <taxon>Haloferax</taxon>
    </lineage>
</organism>
<reference evidence="6" key="1">
    <citation type="submission" date="2017-08" db="EMBL/GenBank/DDBJ databases">
        <title>Haloferax marisrubri sp. nov., isolated from the Discovery deep brine-seawater interface in the Red Sea.</title>
        <authorList>
            <person name="Zhang G."/>
            <person name="Stingl U."/>
        </authorList>
    </citation>
    <scope>NUCLEOTIDE SEQUENCE [LARGE SCALE GENOMIC DNA]</scope>
    <source>
        <strain evidence="6">SB3</strain>
    </source>
</reference>
<sequence>MRRTAVVERGTESWWKEAVVYQIYPRSFDDADGDGIGDLRGIERRADYLDDLGVDAVWLCPVYESPQADNGYDISDYRSIHDAYGDMDDWRRLLAELHDRDIRLIMDLVVNHTSDEHEWFERSRRREGDYEDYYYWRDGRPAADADYDTADGPTDEVAPNNWESAFGGPAWTYDDERKQWYLHLFDEKQPDLNWRNPDVRESVYEMMNWWLDQGIDGFRMDVINLISKREGLPDGDEDSEQTGAEHFFNGPSVHDYLREMRDEVLTDESLLTVGETPGVGVADAREYVGDDGDGLSMVFQFEHVTFDHDGDKWDAGDWSLVDFKAVLSKWQNGLAEAGWNSLYLNNHDQPRMVSRFGDDEAWREASAKLLGTLTHTLQGTPFIYQGEELGMTNASFASTDELRDIEALNFVAEALEEGTAESYEDLRDAIEYVSRDNARTPMQWSSEEHAGFTDGEPWIACNANYETVNVEHARANEGSVWHYYRDLIELRHERDVLVYGSFDLLLPNDPSLFVYTRTLGDERGLIVLNVGADPVEFTVPDGVALDGLELAIANTDVPTAPQQTFELGPYEARVYLTP</sequence>
<dbReference type="Gene3D" id="3.90.400.10">
    <property type="entry name" value="Oligo-1,6-glucosidase, Domain 2"/>
    <property type="match status" value="1"/>
</dbReference>
<dbReference type="Gene3D" id="2.60.40.1180">
    <property type="entry name" value="Golgi alpha-mannosidase II"/>
    <property type="match status" value="1"/>
</dbReference>
<dbReference type="InterPro" id="IPR045857">
    <property type="entry name" value="O16G_dom_2"/>
</dbReference>
<comment type="caution">
    <text evidence="6">The sequence shown here is derived from an EMBL/GenBank/DDBJ whole genome shotgun (WGS) entry which is preliminary data.</text>
</comment>
<dbReference type="Gene3D" id="3.20.20.80">
    <property type="entry name" value="Glycosidases"/>
    <property type="match status" value="1"/>
</dbReference>
<dbReference type="AlphaFoldDB" id="A0A2P4NKQ2"/>
<dbReference type="SUPFAM" id="SSF51011">
    <property type="entry name" value="Glycosyl hydrolase domain"/>
    <property type="match status" value="1"/>
</dbReference>
<accession>A0A2P4NKQ2</accession>
<keyword evidence="7" id="KW-1185">Reference proteome</keyword>
<dbReference type="PANTHER" id="PTHR10357">
    <property type="entry name" value="ALPHA-AMYLASE FAMILY MEMBER"/>
    <property type="match status" value="1"/>
</dbReference>
<evidence type="ECO:0000256" key="2">
    <source>
        <dbReference type="ARBA" id="ARBA00022801"/>
    </source>
</evidence>
<gene>
    <name evidence="6" type="ORF">AUR65_018155</name>
</gene>
<dbReference type="OrthoDB" id="18347at2157"/>
<dbReference type="Pfam" id="PF16657">
    <property type="entry name" value="Malt_amylase_C"/>
    <property type="match status" value="1"/>
</dbReference>
<dbReference type="Pfam" id="PF00128">
    <property type="entry name" value="Alpha-amylase"/>
    <property type="match status" value="1"/>
</dbReference>
<dbReference type="FunFam" id="3.90.400.10:FF:000001">
    <property type="entry name" value="Maltase A3, isoform A"/>
    <property type="match status" value="1"/>
</dbReference>
<dbReference type="EMBL" id="LOPW02000022">
    <property type="protein sequence ID" value="POG53707.1"/>
    <property type="molecule type" value="Genomic_DNA"/>
</dbReference>
<dbReference type="GO" id="GO:0004556">
    <property type="term" value="F:alpha-amylase activity"/>
    <property type="evidence" value="ECO:0007669"/>
    <property type="project" value="TreeGrafter"/>
</dbReference>
<evidence type="ECO:0000256" key="1">
    <source>
        <dbReference type="ARBA" id="ARBA00008061"/>
    </source>
</evidence>
<evidence type="ECO:0000313" key="6">
    <source>
        <dbReference type="EMBL" id="POG53707.1"/>
    </source>
</evidence>
<dbReference type="FunFam" id="3.20.20.80:FF:000064">
    <property type="entry name" value="Oligo-1,6-glucosidase"/>
    <property type="match status" value="1"/>
</dbReference>
<keyword evidence="4" id="KW-0326">Glycosidase</keyword>
<evidence type="ECO:0000256" key="4">
    <source>
        <dbReference type="ARBA" id="ARBA00023295"/>
    </source>
</evidence>
<dbReference type="InterPro" id="IPR032091">
    <property type="entry name" value="Malt_amylase-like_C"/>
</dbReference>
<keyword evidence="2" id="KW-0378">Hydrolase</keyword>
<name>A0A2P4NKQ2_9EURY</name>
<keyword evidence="3" id="KW-0325">Glycoprotein</keyword>
<dbReference type="NCBIfam" id="NF008183">
    <property type="entry name" value="PRK10933.1"/>
    <property type="match status" value="1"/>
</dbReference>
<dbReference type="InterPro" id="IPR017853">
    <property type="entry name" value="GH"/>
</dbReference>
<dbReference type="InterPro" id="IPR013780">
    <property type="entry name" value="Glyco_hydro_b"/>
</dbReference>
<dbReference type="SMART" id="SM00642">
    <property type="entry name" value="Aamy"/>
    <property type="match status" value="1"/>
</dbReference>
<dbReference type="Proteomes" id="UP000053621">
    <property type="component" value="Unassembled WGS sequence"/>
</dbReference>
<evidence type="ECO:0000256" key="3">
    <source>
        <dbReference type="ARBA" id="ARBA00023180"/>
    </source>
</evidence>
<evidence type="ECO:0000259" key="5">
    <source>
        <dbReference type="SMART" id="SM00642"/>
    </source>
</evidence>
<dbReference type="FunFam" id="2.60.40.1180:FF:000007">
    <property type="entry name" value="Sucrose isomerase"/>
    <property type="match status" value="1"/>
</dbReference>
<protein>
    <submittedName>
        <fullName evidence="6">Alpha,alpha-phosphotrehalase</fullName>
    </submittedName>
</protein>
<dbReference type="PANTHER" id="PTHR10357:SF184">
    <property type="entry name" value="OLIGO-1,6-GLUCOSIDASE 1"/>
    <property type="match status" value="1"/>
</dbReference>
<dbReference type="CDD" id="cd11333">
    <property type="entry name" value="AmyAc_SI_OligoGlu_DGase"/>
    <property type="match status" value="1"/>
</dbReference>
<dbReference type="SUPFAM" id="SSF51445">
    <property type="entry name" value="(Trans)glycosidases"/>
    <property type="match status" value="1"/>
</dbReference>
<dbReference type="GO" id="GO:0009313">
    <property type="term" value="P:oligosaccharide catabolic process"/>
    <property type="evidence" value="ECO:0007669"/>
    <property type="project" value="TreeGrafter"/>
</dbReference>
<feature type="domain" description="Glycosyl hydrolase family 13 catalytic" evidence="5">
    <location>
        <begin position="22"/>
        <end position="439"/>
    </location>
</feature>
<evidence type="ECO:0000313" key="7">
    <source>
        <dbReference type="Proteomes" id="UP000053621"/>
    </source>
</evidence>
<comment type="similarity">
    <text evidence="1">Belongs to the glycosyl hydrolase 13 family.</text>
</comment>
<dbReference type="RefSeq" id="WP_058568522.1">
    <property type="nucleotide sequence ID" value="NZ_LOPW02000022.1"/>
</dbReference>
<dbReference type="InterPro" id="IPR006047">
    <property type="entry name" value="GH13_cat_dom"/>
</dbReference>
<proteinExistence type="inferred from homology"/>